<gene>
    <name evidence="2" type="ORF">SVA_0236</name>
</gene>
<dbReference type="Proteomes" id="UP000218899">
    <property type="component" value="Chromosome"/>
</dbReference>
<keyword evidence="1" id="KW-1133">Transmembrane helix</keyword>
<accession>A0A1B4V065</accession>
<keyword evidence="3" id="KW-1185">Reference proteome</keyword>
<sequence length="111" mass="12171">MGLLAAFVLAIPLDLLFGYYLSAVYDELAPGVNFANQAEADAFAARVMGHPLMIAFAILATLLTSGSPDTSRRLSPTAPSFSIRRSSARFFRRSHSWNGTSRRNFRICSAR</sequence>
<feature type="transmembrane region" description="Helical" evidence="1">
    <location>
        <begin position="42"/>
        <end position="63"/>
    </location>
</feature>
<evidence type="ECO:0000256" key="1">
    <source>
        <dbReference type="SAM" id="Phobius"/>
    </source>
</evidence>
<name>A0A1B4V065_9GAMM</name>
<evidence type="ECO:0000313" key="2">
    <source>
        <dbReference type="EMBL" id="BAU46818.1"/>
    </source>
</evidence>
<keyword evidence="1" id="KW-0472">Membrane</keyword>
<protein>
    <submittedName>
        <fullName evidence="2">Uncharacterized protein</fullName>
    </submittedName>
</protein>
<reference evidence="2 3" key="1">
    <citation type="submission" date="2015-08" db="EMBL/GenBank/DDBJ databases">
        <title>Complete genome sequence of Sulfurifustis variabilis.</title>
        <authorList>
            <person name="Miura A."/>
            <person name="Kojima H."/>
            <person name="Fukui M."/>
        </authorList>
    </citation>
    <scope>NUCLEOTIDE SEQUENCE [LARGE SCALE GENOMIC DNA]</scope>
    <source>
        <strain evidence="3">skN76</strain>
    </source>
</reference>
<dbReference type="EMBL" id="AP014936">
    <property type="protein sequence ID" value="BAU46818.1"/>
    <property type="molecule type" value="Genomic_DNA"/>
</dbReference>
<dbReference type="KEGG" id="sva:SVA_0236"/>
<organism evidence="2 3">
    <name type="scientific">Sulfurifustis variabilis</name>
    <dbReference type="NCBI Taxonomy" id="1675686"/>
    <lineage>
        <taxon>Bacteria</taxon>
        <taxon>Pseudomonadati</taxon>
        <taxon>Pseudomonadota</taxon>
        <taxon>Gammaproteobacteria</taxon>
        <taxon>Acidiferrobacterales</taxon>
        <taxon>Acidiferrobacteraceae</taxon>
        <taxon>Sulfurifustis</taxon>
    </lineage>
</organism>
<proteinExistence type="predicted"/>
<keyword evidence="1" id="KW-0812">Transmembrane</keyword>
<evidence type="ECO:0000313" key="3">
    <source>
        <dbReference type="Proteomes" id="UP000218899"/>
    </source>
</evidence>
<dbReference type="AlphaFoldDB" id="A0A1B4V065"/>